<dbReference type="Pfam" id="PF14014">
    <property type="entry name" value="DUF4230"/>
    <property type="match status" value="1"/>
</dbReference>
<dbReference type="InterPro" id="IPR025324">
    <property type="entry name" value="DUF4230"/>
</dbReference>
<accession>A0ABP3BFV0</accession>
<dbReference type="PROSITE" id="PS51257">
    <property type="entry name" value="PROKAR_LIPOPROTEIN"/>
    <property type="match status" value="1"/>
</dbReference>
<reference evidence="1" key="1">
    <citation type="submission" date="2013-07" db="EMBL/GenBank/DDBJ databases">
        <authorList>
            <consortium name="DOE Joint Genome Institute"/>
            <person name="Anderson I."/>
            <person name="Huntemann M."/>
            <person name="Han J."/>
            <person name="Chen A."/>
            <person name="Kyrpides N."/>
            <person name="Mavromatis K."/>
            <person name="Markowitz V."/>
            <person name="Palaniappan K."/>
            <person name="Ivanova N."/>
            <person name="Schaumberg A."/>
            <person name="Pati A."/>
            <person name="Liolios K."/>
            <person name="Nordberg H.P."/>
            <person name="Cantor M.N."/>
            <person name="Hua S.X."/>
            <person name="Woyke T."/>
        </authorList>
    </citation>
    <scope>NUCLEOTIDE SEQUENCE [LARGE SCALE GENOMIC DNA]</scope>
    <source>
        <strain evidence="1">DSM 17970</strain>
    </source>
</reference>
<evidence type="ECO:0008006" key="3">
    <source>
        <dbReference type="Google" id="ProtNLM"/>
    </source>
</evidence>
<proteinExistence type="predicted"/>
<protein>
    <recommendedName>
        <fullName evidence="3">DUF4230 domain-containing protein</fullName>
    </recommendedName>
</protein>
<dbReference type="Proteomes" id="UP000243438">
    <property type="component" value="Unassembled WGS sequence"/>
</dbReference>
<dbReference type="EMBL" id="JFBS01000001">
    <property type="protein sequence ID" value="EXG77824.1"/>
    <property type="molecule type" value="Genomic_DNA"/>
</dbReference>
<gene>
    <name evidence="1" type="ORF">XylorDRAFT_0171</name>
</gene>
<comment type="caution">
    <text evidence="1">The sequence shown here is derived from an EMBL/GenBank/DDBJ whole genome shotgun (WGS) entry which is preliminary data.</text>
</comment>
<keyword evidence="2" id="KW-1185">Reference proteome</keyword>
<organism evidence="1 2">
    <name type="scientific">Xylanibacter oryzae DSM 17970</name>
    <dbReference type="NCBI Taxonomy" id="915438"/>
    <lineage>
        <taxon>Bacteria</taxon>
        <taxon>Pseudomonadati</taxon>
        <taxon>Bacteroidota</taxon>
        <taxon>Bacteroidia</taxon>
        <taxon>Bacteroidales</taxon>
        <taxon>Prevotellaceae</taxon>
        <taxon>Xylanibacter</taxon>
    </lineage>
</organism>
<evidence type="ECO:0000313" key="2">
    <source>
        <dbReference type="Proteomes" id="UP000243438"/>
    </source>
</evidence>
<name>A0ABP3BFV0_9BACT</name>
<sequence>MKKVILFLTFAALALGSCSEKKTSADIHKQQDTIPMMIMQIQKCSKLYTAEYHIHKIITHDDIMKLKGSFLSHDFNINLPLGKRKIAIPMDATLKAYIDFGKFSESNIKKSGNKIEIILPDPKVILTSSKIDHKNVKKFVAITRSNFSDEEMTNYEKQGRASIIQSIPYLGIIELARDNAARILIPMCRQMGYKEQDITITFRKEFKINDLPGLLDKTTIGNENTQN</sequence>
<dbReference type="RefSeq" id="WP_036876107.1">
    <property type="nucleotide sequence ID" value="NZ_KK073873.1"/>
</dbReference>
<evidence type="ECO:0000313" key="1">
    <source>
        <dbReference type="EMBL" id="EXG77824.1"/>
    </source>
</evidence>